<feature type="transmembrane region" description="Helical" evidence="1">
    <location>
        <begin position="269"/>
        <end position="297"/>
    </location>
</feature>
<feature type="transmembrane region" description="Helical" evidence="1">
    <location>
        <begin position="20"/>
        <end position="41"/>
    </location>
</feature>
<comment type="caution">
    <text evidence="2">The sequence shown here is derived from an EMBL/GenBank/DDBJ whole genome shotgun (WGS) entry which is preliminary data.</text>
</comment>
<name>A0AAE1CIN1_9PEZI</name>
<evidence type="ECO:0000313" key="2">
    <source>
        <dbReference type="EMBL" id="KAK3695770.1"/>
    </source>
</evidence>
<organism evidence="2 3">
    <name type="scientific">Podospora appendiculata</name>
    <dbReference type="NCBI Taxonomy" id="314037"/>
    <lineage>
        <taxon>Eukaryota</taxon>
        <taxon>Fungi</taxon>
        <taxon>Dikarya</taxon>
        <taxon>Ascomycota</taxon>
        <taxon>Pezizomycotina</taxon>
        <taxon>Sordariomycetes</taxon>
        <taxon>Sordariomycetidae</taxon>
        <taxon>Sordariales</taxon>
        <taxon>Podosporaceae</taxon>
        <taxon>Podospora</taxon>
    </lineage>
</organism>
<keyword evidence="1" id="KW-1133">Transmembrane helix</keyword>
<dbReference type="AlphaFoldDB" id="A0AAE1CIN1"/>
<evidence type="ECO:0000256" key="1">
    <source>
        <dbReference type="SAM" id="Phobius"/>
    </source>
</evidence>
<keyword evidence="1" id="KW-0472">Membrane</keyword>
<sequence>MSTNSGRQDYFDDWKATLRYDFGFIAIDAALAVSTILLLWISSCGSRATDAKHGVFGVPRRWIVASLSLYLIYLLLMISDTGLSTGLLARYISNHEYTKRATGDATAEEEARQRLPAFVSFVNDIAISVTIVEAGRGLTGSVHETPGSTLNSIRLGCRYPGLDEKLSTNYILLFVEASNFSASGNGTRLVDWWVDRLKLIKLVASVDIIWWVTSLPLLGYSIYVVRKVKSDQLSHKSAILLLVASALNVFRFTYRLIMTMFFSWVQSLILPAWLFLVTFVLENFAKLLVLALLVAIITRR</sequence>
<accession>A0AAE1CIN1</accession>
<proteinExistence type="predicted"/>
<reference evidence="2" key="1">
    <citation type="journal article" date="2023" name="Mol. Phylogenet. Evol.">
        <title>Genome-scale phylogeny and comparative genomics of the fungal order Sordariales.</title>
        <authorList>
            <person name="Hensen N."/>
            <person name="Bonometti L."/>
            <person name="Westerberg I."/>
            <person name="Brannstrom I.O."/>
            <person name="Guillou S."/>
            <person name="Cros-Aarteil S."/>
            <person name="Calhoun S."/>
            <person name="Haridas S."/>
            <person name="Kuo A."/>
            <person name="Mondo S."/>
            <person name="Pangilinan J."/>
            <person name="Riley R."/>
            <person name="LaButti K."/>
            <person name="Andreopoulos B."/>
            <person name="Lipzen A."/>
            <person name="Chen C."/>
            <person name="Yan M."/>
            <person name="Daum C."/>
            <person name="Ng V."/>
            <person name="Clum A."/>
            <person name="Steindorff A."/>
            <person name="Ohm R.A."/>
            <person name="Martin F."/>
            <person name="Silar P."/>
            <person name="Natvig D.O."/>
            <person name="Lalanne C."/>
            <person name="Gautier V."/>
            <person name="Ament-Velasquez S.L."/>
            <person name="Kruys A."/>
            <person name="Hutchinson M.I."/>
            <person name="Powell A.J."/>
            <person name="Barry K."/>
            <person name="Miller A.N."/>
            <person name="Grigoriev I.V."/>
            <person name="Debuchy R."/>
            <person name="Gladieux P."/>
            <person name="Hiltunen Thoren M."/>
            <person name="Johannesson H."/>
        </authorList>
    </citation>
    <scope>NUCLEOTIDE SEQUENCE</scope>
    <source>
        <strain evidence="2">CBS 314.62</strain>
    </source>
</reference>
<reference evidence="2" key="2">
    <citation type="submission" date="2023-06" db="EMBL/GenBank/DDBJ databases">
        <authorList>
            <consortium name="Lawrence Berkeley National Laboratory"/>
            <person name="Haridas S."/>
            <person name="Hensen N."/>
            <person name="Bonometti L."/>
            <person name="Westerberg I."/>
            <person name="Brannstrom I.O."/>
            <person name="Guillou S."/>
            <person name="Cros-Aarteil S."/>
            <person name="Calhoun S."/>
            <person name="Kuo A."/>
            <person name="Mondo S."/>
            <person name="Pangilinan J."/>
            <person name="Riley R."/>
            <person name="Labutti K."/>
            <person name="Andreopoulos B."/>
            <person name="Lipzen A."/>
            <person name="Chen C."/>
            <person name="Yanf M."/>
            <person name="Daum C."/>
            <person name="Ng V."/>
            <person name="Clum A."/>
            <person name="Steindorff A."/>
            <person name="Ohm R."/>
            <person name="Martin F."/>
            <person name="Silar P."/>
            <person name="Natvig D."/>
            <person name="Lalanne C."/>
            <person name="Gautier V."/>
            <person name="Ament-Velasquez S.L."/>
            <person name="Kruys A."/>
            <person name="Hutchinson M.I."/>
            <person name="Powell A.J."/>
            <person name="Barry K."/>
            <person name="Miller A.N."/>
            <person name="Grigoriev I.V."/>
            <person name="Debuchy R."/>
            <person name="Gladieux P."/>
            <person name="Thoren M.H."/>
            <person name="Johannesson H."/>
        </authorList>
    </citation>
    <scope>NUCLEOTIDE SEQUENCE</scope>
    <source>
        <strain evidence="2">CBS 314.62</strain>
    </source>
</reference>
<feature type="transmembrane region" description="Helical" evidence="1">
    <location>
        <begin position="208"/>
        <end position="225"/>
    </location>
</feature>
<evidence type="ECO:0000313" key="3">
    <source>
        <dbReference type="Proteomes" id="UP001270362"/>
    </source>
</evidence>
<keyword evidence="1" id="KW-0812">Transmembrane</keyword>
<gene>
    <name evidence="2" type="ORF">B0T22DRAFT_509192</name>
</gene>
<keyword evidence="3" id="KW-1185">Reference proteome</keyword>
<dbReference type="Proteomes" id="UP001270362">
    <property type="component" value="Unassembled WGS sequence"/>
</dbReference>
<dbReference type="EMBL" id="JAULSO010000001">
    <property type="protein sequence ID" value="KAK3695770.1"/>
    <property type="molecule type" value="Genomic_DNA"/>
</dbReference>
<feature type="transmembrane region" description="Helical" evidence="1">
    <location>
        <begin position="62"/>
        <end position="79"/>
    </location>
</feature>
<protein>
    <submittedName>
        <fullName evidence="2">Uncharacterized protein</fullName>
    </submittedName>
</protein>
<feature type="transmembrane region" description="Helical" evidence="1">
    <location>
        <begin position="237"/>
        <end position="257"/>
    </location>
</feature>